<evidence type="ECO:0000313" key="3">
    <source>
        <dbReference type="Proteomes" id="UP001324993"/>
    </source>
</evidence>
<organism evidence="2 3">
    <name type="scientific">Coraliomargarita algicola</name>
    <dbReference type="NCBI Taxonomy" id="3092156"/>
    <lineage>
        <taxon>Bacteria</taxon>
        <taxon>Pseudomonadati</taxon>
        <taxon>Verrucomicrobiota</taxon>
        <taxon>Opitutia</taxon>
        <taxon>Puniceicoccales</taxon>
        <taxon>Coraliomargaritaceae</taxon>
        <taxon>Coraliomargarita</taxon>
    </lineage>
</organism>
<reference evidence="2 3" key="1">
    <citation type="submission" date="2023-11" db="EMBL/GenBank/DDBJ databases">
        <title>Coraliomargarita sp. nov., isolated from marine algae.</title>
        <authorList>
            <person name="Lee J.K."/>
            <person name="Baek J.H."/>
            <person name="Kim J.M."/>
            <person name="Choi D.G."/>
            <person name="Jeon C.O."/>
        </authorList>
    </citation>
    <scope>NUCLEOTIDE SEQUENCE [LARGE SCALE GENOMIC DNA]</scope>
    <source>
        <strain evidence="2 3">J2-16</strain>
    </source>
</reference>
<keyword evidence="1" id="KW-0472">Membrane</keyword>
<evidence type="ECO:0000256" key="1">
    <source>
        <dbReference type="SAM" id="Phobius"/>
    </source>
</evidence>
<name>A0ABZ0RN59_9BACT</name>
<dbReference type="EMBL" id="CP138858">
    <property type="protein sequence ID" value="WPJ96858.1"/>
    <property type="molecule type" value="Genomic_DNA"/>
</dbReference>
<feature type="transmembrane region" description="Helical" evidence="1">
    <location>
        <begin position="49"/>
        <end position="71"/>
    </location>
</feature>
<keyword evidence="1" id="KW-1133">Transmembrane helix</keyword>
<feature type="transmembrane region" description="Helical" evidence="1">
    <location>
        <begin position="21"/>
        <end position="43"/>
    </location>
</feature>
<sequence>MNAHHPKSNLARAWSLVKQFLTIKALFLFLLQFLVWVKVLYRWLLERSILFEGIAILLAFELLVLVVILSWRMKRENKQQGEEINRLKPYEKEAEDKEHQERLKYDKKYMKETEPELYRALGNKD</sequence>
<evidence type="ECO:0000313" key="2">
    <source>
        <dbReference type="EMBL" id="WPJ96858.1"/>
    </source>
</evidence>
<dbReference type="Proteomes" id="UP001324993">
    <property type="component" value="Chromosome"/>
</dbReference>
<protein>
    <submittedName>
        <fullName evidence="2">Uncharacterized protein</fullName>
    </submittedName>
</protein>
<keyword evidence="1" id="KW-0812">Transmembrane</keyword>
<dbReference type="RefSeq" id="WP_319833715.1">
    <property type="nucleotide sequence ID" value="NZ_CP138858.1"/>
</dbReference>
<proteinExistence type="predicted"/>
<accession>A0ABZ0RN59</accession>
<gene>
    <name evidence="2" type="ORF">SH580_03950</name>
</gene>
<keyword evidence="3" id="KW-1185">Reference proteome</keyword>